<proteinExistence type="predicted"/>
<sequence length="22" mass="2545">MYMVMVDLMVTKNVTALKTLKD</sequence>
<name>A0A0A8YMW2_ARUDO</name>
<dbReference type="AlphaFoldDB" id="A0A0A8YMW2"/>
<evidence type="ECO:0000313" key="1">
    <source>
        <dbReference type="EMBL" id="JAD26435.1"/>
    </source>
</evidence>
<reference evidence="1" key="1">
    <citation type="submission" date="2014-09" db="EMBL/GenBank/DDBJ databases">
        <authorList>
            <person name="Magalhaes I.L.F."/>
            <person name="Oliveira U."/>
            <person name="Santos F.R."/>
            <person name="Vidigal T.H.D.A."/>
            <person name="Brescovit A.D."/>
            <person name="Santos A.J."/>
        </authorList>
    </citation>
    <scope>NUCLEOTIDE SEQUENCE</scope>
    <source>
        <tissue evidence="1">Shoot tissue taken approximately 20 cm above the soil surface</tissue>
    </source>
</reference>
<dbReference type="EMBL" id="GBRH01271460">
    <property type="protein sequence ID" value="JAD26435.1"/>
    <property type="molecule type" value="Transcribed_RNA"/>
</dbReference>
<organism evidence="1">
    <name type="scientific">Arundo donax</name>
    <name type="common">Giant reed</name>
    <name type="synonym">Donax arundinaceus</name>
    <dbReference type="NCBI Taxonomy" id="35708"/>
    <lineage>
        <taxon>Eukaryota</taxon>
        <taxon>Viridiplantae</taxon>
        <taxon>Streptophyta</taxon>
        <taxon>Embryophyta</taxon>
        <taxon>Tracheophyta</taxon>
        <taxon>Spermatophyta</taxon>
        <taxon>Magnoliopsida</taxon>
        <taxon>Liliopsida</taxon>
        <taxon>Poales</taxon>
        <taxon>Poaceae</taxon>
        <taxon>PACMAD clade</taxon>
        <taxon>Arundinoideae</taxon>
        <taxon>Arundineae</taxon>
        <taxon>Arundo</taxon>
    </lineage>
</organism>
<protein>
    <submittedName>
        <fullName evidence="1">Uncharacterized protein</fullName>
    </submittedName>
</protein>
<reference evidence="1" key="2">
    <citation type="journal article" date="2015" name="Data Brief">
        <title>Shoot transcriptome of the giant reed, Arundo donax.</title>
        <authorList>
            <person name="Barrero R.A."/>
            <person name="Guerrero F.D."/>
            <person name="Moolhuijzen P."/>
            <person name="Goolsby J.A."/>
            <person name="Tidwell J."/>
            <person name="Bellgard S.E."/>
            <person name="Bellgard M.I."/>
        </authorList>
    </citation>
    <scope>NUCLEOTIDE SEQUENCE</scope>
    <source>
        <tissue evidence="1">Shoot tissue taken approximately 20 cm above the soil surface</tissue>
    </source>
</reference>
<accession>A0A0A8YMW2</accession>